<dbReference type="InterPro" id="IPR007656">
    <property type="entry name" value="GTD-bd"/>
</dbReference>
<dbReference type="Pfam" id="PF03468">
    <property type="entry name" value="XS"/>
    <property type="match status" value="1"/>
</dbReference>
<evidence type="ECO:0000256" key="8">
    <source>
        <dbReference type="SAM" id="MobiDB-lite"/>
    </source>
</evidence>
<dbReference type="EMBL" id="JAHRHJ020000005">
    <property type="protein sequence ID" value="KAH9314360.1"/>
    <property type="molecule type" value="Genomic_DNA"/>
</dbReference>
<feature type="domain" description="GTD-binding" evidence="9">
    <location>
        <begin position="617"/>
        <end position="715"/>
    </location>
</feature>
<dbReference type="PANTHER" id="PTHR21596">
    <property type="entry name" value="RIBONUCLEASE P SUBUNIT P38"/>
    <property type="match status" value="1"/>
</dbReference>
<dbReference type="Gene3D" id="3.30.70.2890">
    <property type="entry name" value="XS domain"/>
    <property type="match status" value="1"/>
</dbReference>
<dbReference type="OMA" id="GCHRALE"/>
<dbReference type="Pfam" id="PF03469">
    <property type="entry name" value="XH"/>
    <property type="match status" value="1"/>
</dbReference>
<keyword evidence="11" id="KW-1185">Reference proteome</keyword>
<evidence type="ECO:0000256" key="6">
    <source>
        <dbReference type="ARBA" id="ARBA00023158"/>
    </source>
</evidence>
<keyword evidence="3" id="KW-1133">Transmembrane helix</keyword>
<reference evidence="10 11" key="1">
    <citation type="journal article" date="2021" name="Nat. Plants">
        <title>The Taxus genome provides insights into paclitaxel biosynthesis.</title>
        <authorList>
            <person name="Xiong X."/>
            <person name="Gou J."/>
            <person name="Liao Q."/>
            <person name="Li Y."/>
            <person name="Zhou Q."/>
            <person name="Bi G."/>
            <person name="Li C."/>
            <person name="Du R."/>
            <person name="Wang X."/>
            <person name="Sun T."/>
            <person name="Guo L."/>
            <person name="Liang H."/>
            <person name="Lu P."/>
            <person name="Wu Y."/>
            <person name="Zhang Z."/>
            <person name="Ro D.K."/>
            <person name="Shang Y."/>
            <person name="Huang S."/>
            <person name="Yan J."/>
        </authorList>
    </citation>
    <scope>NUCLEOTIDE SEQUENCE [LARGE SCALE GENOMIC DNA]</scope>
    <source>
        <strain evidence="10">Ta-2019</strain>
    </source>
</reference>
<dbReference type="InterPro" id="IPR005380">
    <property type="entry name" value="XS_domain"/>
</dbReference>
<dbReference type="AlphaFoldDB" id="A0AA38LAC3"/>
<dbReference type="InterPro" id="IPR045177">
    <property type="entry name" value="FDM1-5/IDN2"/>
</dbReference>
<dbReference type="GO" id="GO:0016020">
    <property type="term" value="C:membrane"/>
    <property type="evidence" value="ECO:0007669"/>
    <property type="project" value="UniProtKB-SubCell"/>
</dbReference>
<dbReference type="CDD" id="cd12266">
    <property type="entry name" value="RRM_like_XS"/>
    <property type="match status" value="1"/>
</dbReference>
<gene>
    <name evidence="10" type="ORF">KI387_022987</name>
</gene>
<dbReference type="InterPro" id="IPR005381">
    <property type="entry name" value="Znf-XS_domain"/>
</dbReference>
<dbReference type="InterPro" id="IPR038588">
    <property type="entry name" value="XS_domain_sf"/>
</dbReference>
<dbReference type="GO" id="GO:0080115">
    <property type="term" value="F:myosin XI tail binding"/>
    <property type="evidence" value="ECO:0007669"/>
    <property type="project" value="UniProtKB-ARBA"/>
</dbReference>
<feature type="coiled-coil region" evidence="7">
    <location>
        <begin position="658"/>
        <end position="696"/>
    </location>
</feature>
<dbReference type="PROSITE" id="PS51775">
    <property type="entry name" value="GTD_BINDING"/>
    <property type="match status" value="1"/>
</dbReference>
<keyword evidence="6" id="KW-0943">RNA-mediated gene silencing</keyword>
<organism evidence="10 11">
    <name type="scientific">Taxus chinensis</name>
    <name type="common">Chinese yew</name>
    <name type="synonym">Taxus wallichiana var. chinensis</name>
    <dbReference type="NCBI Taxonomy" id="29808"/>
    <lineage>
        <taxon>Eukaryota</taxon>
        <taxon>Viridiplantae</taxon>
        <taxon>Streptophyta</taxon>
        <taxon>Embryophyta</taxon>
        <taxon>Tracheophyta</taxon>
        <taxon>Spermatophyta</taxon>
        <taxon>Pinopsida</taxon>
        <taxon>Pinidae</taxon>
        <taxon>Conifers II</taxon>
        <taxon>Cupressales</taxon>
        <taxon>Taxaceae</taxon>
        <taxon>Taxus</taxon>
    </lineage>
</organism>
<evidence type="ECO:0000313" key="10">
    <source>
        <dbReference type="EMBL" id="KAH9314360.1"/>
    </source>
</evidence>
<dbReference type="Pfam" id="PF04576">
    <property type="entry name" value="Zein-binding"/>
    <property type="match status" value="1"/>
</dbReference>
<dbReference type="Pfam" id="PF03470">
    <property type="entry name" value="zf-XS"/>
    <property type="match status" value="1"/>
</dbReference>
<feature type="region of interest" description="Disordered" evidence="8">
    <location>
        <begin position="272"/>
        <end position="293"/>
    </location>
</feature>
<dbReference type="GO" id="GO:0080188">
    <property type="term" value="P:gene silencing by siRNA-directed DNA methylation"/>
    <property type="evidence" value="ECO:0007669"/>
    <property type="project" value="InterPro"/>
</dbReference>
<name>A0AA38LAC3_TAXCH</name>
<evidence type="ECO:0000313" key="11">
    <source>
        <dbReference type="Proteomes" id="UP000824469"/>
    </source>
</evidence>
<dbReference type="PANTHER" id="PTHR21596:SF3">
    <property type="entry name" value="FACTOR OF DNA METHYLATION 1-RELATED"/>
    <property type="match status" value="1"/>
</dbReference>
<evidence type="ECO:0000259" key="9">
    <source>
        <dbReference type="PROSITE" id="PS51775"/>
    </source>
</evidence>
<evidence type="ECO:0000256" key="3">
    <source>
        <dbReference type="ARBA" id="ARBA00022989"/>
    </source>
</evidence>
<comment type="caution">
    <text evidence="10">The sequence shown here is derived from an EMBL/GenBank/DDBJ whole genome shotgun (WGS) entry which is preliminary data.</text>
</comment>
<evidence type="ECO:0000256" key="1">
    <source>
        <dbReference type="ARBA" id="ARBA00004370"/>
    </source>
</evidence>
<protein>
    <recommendedName>
        <fullName evidence="9">GTD-binding domain-containing protein</fullName>
    </recommendedName>
</protein>
<evidence type="ECO:0000256" key="2">
    <source>
        <dbReference type="ARBA" id="ARBA00022692"/>
    </source>
</evidence>
<comment type="subcellular location">
    <subcellularLocation>
        <location evidence="1">Membrane</location>
    </subcellularLocation>
</comment>
<evidence type="ECO:0000256" key="7">
    <source>
        <dbReference type="SAM" id="Coils"/>
    </source>
</evidence>
<keyword evidence="2" id="KW-0812">Transmembrane</keyword>
<sequence length="746" mass="87622">MKINRMDLHLMNGIHIVKNMDGTLRCPFCRGKKKQDYRYKDLLQHASGVGAGKREAETTGCHRALEKFLKTQLATSAEPQKLRTVHLEQEAPRRPNDEEQIVWPWMGIIVNIHRVYKDGKYIGPGNGELKERFAGFNPTQVCAMWTYEGHQGKAVLEFNKDWQGYNDALSFERSFIKNRRSRKEYYERERVPGNDLYGWVARAEDYNCGGPVGKHLRSKGDLKTVAQINNEDLRKKNKLGKLRKVEQEVQTLLNKRNEERLKLSKELERQMNEMEERRKELEQREAQNDIEKKKLDEEKKRVYNRKENLQRANELQRTQEEKQRMLIEKHEKQKRDLSIELHQQTKKLADRQKLELEIERLEASIETMKQVKDGSSLGHFKKIEELQNDLKDRNDEMESLQDMNQQLMNKERVANDELQDARKAVIEILVQNGTAANSEVVVKRMGELVDKPWIETCRRKFNKDEWELKCSELFSLWTDHVRDPNWYPFKIVEKSGGHEIIINESDEKLRGLRSDMGEEVYNSVVEALKEIVEYNGSGRYPIPELWHTKEKRPATLKEAVLYLSRNAKRRKFIAVSAILEVFTFRLLVRIGNPFVDFDTSSLQYLQYYSKEDLWNDPVVHGLSEALRVQHHALLDVYSELEAERSASTSLIDDALLMISHLQVEKARLAMEAAQFKREAQEKIRHAQAMVSFYEEVIVRKDEEVKALLCEIEAFKHRFLSYCIHDELGFGSISTFEICYKFVHIHL</sequence>
<evidence type="ECO:0000256" key="4">
    <source>
        <dbReference type="ARBA" id="ARBA00023054"/>
    </source>
</evidence>
<proteinExistence type="predicted"/>
<keyword evidence="5" id="KW-0472">Membrane</keyword>
<dbReference type="Proteomes" id="UP000824469">
    <property type="component" value="Unassembled WGS sequence"/>
</dbReference>
<evidence type="ECO:0000256" key="5">
    <source>
        <dbReference type="ARBA" id="ARBA00023136"/>
    </source>
</evidence>
<accession>A0AA38LAC3</accession>
<keyword evidence="4 7" id="KW-0175">Coiled coil</keyword>
<dbReference type="InterPro" id="IPR005379">
    <property type="entry name" value="FDM1-5/IDN2_XH"/>
</dbReference>